<feature type="region of interest" description="Disordered" evidence="1">
    <location>
        <begin position="1"/>
        <end position="38"/>
    </location>
</feature>
<sequence>MTSQGQDELHRGFGLRFAGREKGRRHPGSRHDDSDNLGYAASNRTITITLVLGISLMVLILMLPYLSGL</sequence>
<dbReference type="AlphaFoldDB" id="A0A5R9AMR3"/>
<evidence type="ECO:0000313" key="3">
    <source>
        <dbReference type="EMBL" id="TLP79927.1"/>
    </source>
</evidence>
<keyword evidence="2" id="KW-0812">Transmembrane</keyword>
<evidence type="ECO:0000313" key="4">
    <source>
        <dbReference type="Proteomes" id="UP000306544"/>
    </source>
</evidence>
<evidence type="ECO:0000256" key="1">
    <source>
        <dbReference type="SAM" id="MobiDB-lite"/>
    </source>
</evidence>
<keyword evidence="2" id="KW-0472">Membrane</keyword>
<feature type="transmembrane region" description="Helical" evidence="2">
    <location>
        <begin position="46"/>
        <end position="66"/>
    </location>
</feature>
<comment type="caution">
    <text evidence="3">The sequence shown here is derived from an EMBL/GenBank/DDBJ whole genome shotgun (WGS) entry which is preliminary data.</text>
</comment>
<name>A0A5R9AMR3_9MICC</name>
<organism evidence="3 4">
    <name type="scientific">Nesterenkonia sphaerica</name>
    <dbReference type="NCBI Taxonomy" id="1804988"/>
    <lineage>
        <taxon>Bacteria</taxon>
        <taxon>Bacillati</taxon>
        <taxon>Actinomycetota</taxon>
        <taxon>Actinomycetes</taxon>
        <taxon>Micrococcales</taxon>
        <taxon>Micrococcaceae</taxon>
        <taxon>Nesterenkonia</taxon>
    </lineage>
</organism>
<gene>
    <name evidence="3" type="ORF">FEF27_00645</name>
</gene>
<keyword evidence="2" id="KW-1133">Transmembrane helix</keyword>
<dbReference type="RefSeq" id="WP_138168889.1">
    <property type="nucleotide sequence ID" value="NZ_VAWA01000001.1"/>
</dbReference>
<evidence type="ECO:0000256" key="2">
    <source>
        <dbReference type="SAM" id="Phobius"/>
    </source>
</evidence>
<dbReference type="OrthoDB" id="4966034at2"/>
<reference evidence="3 4" key="1">
    <citation type="submission" date="2019-05" db="EMBL/GenBank/DDBJ databases">
        <title>Nesterenkonia sp. GY239, isolated from the Southern Atlantic Ocean.</title>
        <authorList>
            <person name="Zhang G."/>
        </authorList>
    </citation>
    <scope>NUCLEOTIDE SEQUENCE [LARGE SCALE GENOMIC DNA]</scope>
    <source>
        <strain evidence="3 4">GY239</strain>
    </source>
</reference>
<proteinExistence type="predicted"/>
<dbReference type="Proteomes" id="UP000306544">
    <property type="component" value="Unassembled WGS sequence"/>
</dbReference>
<protein>
    <submittedName>
        <fullName evidence="3">Uncharacterized protein</fullName>
    </submittedName>
</protein>
<keyword evidence="4" id="KW-1185">Reference proteome</keyword>
<accession>A0A5R9AMR3</accession>
<dbReference type="EMBL" id="VAWA01000001">
    <property type="protein sequence ID" value="TLP79927.1"/>
    <property type="molecule type" value="Genomic_DNA"/>
</dbReference>